<evidence type="ECO:0000313" key="2">
    <source>
        <dbReference type="EMBL" id="GAP93339.2"/>
    </source>
</evidence>
<proteinExistence type="predicted"/>
<dbReference type="SUPFAM" id="SSF52317">
    <property type="entry name" value="Class I glutamine amidotransferase-like"/>
    <property type="match status" value="1"/>
</dbReference>
<dbReference type="PANTHER" id="PTHR40469:SF2">
    <property type="entry name" value="GALACTOSE-BINDING DOMAIN-LIKE SUPERFAMILY PROTEIN"/>
    <property type="match status" value="1"/>
</dbReference>
<evidence type="ECO:0000313" key="3">
    <source>
        <dbReference type="Proteomes" id="UP000054516"/>
    </source>
</evidence>
<accession>A0A1W2TXA9</accession>
<dbReference type="InterPro" id="IPR029062">
    <property type="entry name" value="Class_I_gatase-like"/>
</dbReference>
<dbReference type="Pfam" id="PF06283">
    <property type="entry name" value="ThuA"/>
    <property type="match status" value="1"/>
</dbReference>
<gene>
    <name evidence="2" type="ORF">SAMD00023353_11900050</name>
</gene>
<organism evidence="2">
    <name type="scientific">Rosellinia necatrix</name>
    <name type="common">White root-rot fungus</name>
    <dbReference type="NCBI Taxonomy" id="77044"/>
    <lineage>
        <taxon>Eukaryota</taxon>
        <taxon>Fungi</taxon>
        <taxon>Dikarya</taxon>
        <taxon>Ascomycota</taxon>
        <taxon>Pezizomycotina</taxon>
        <taxon>Sordariomycetes</taxon>
        <taxon>Xylariomycetidae</taxon>
        <taxon>Xylariales</taxon>
        <taxon>Xylariaceae</taxon>
        <taxon>Rosellinia</taxon>
    </lineage>
</organism>
<dbReference type="EMBL" id="DF977564">
    <property type="protein sequence ID" value="GAP93339.2"/>
    <property type="molecule type" value="Genomic_DNA"/>
</dbReference>
<dbReference type="PANTHER" id="PTHR40469">
    <property type="entry name" value="SECRETED GLYCOSYL HYDROLASE"/>
    <property type="match status" value="1"/>
</dbReference>
<protein>
    <submittedName>
        <fullName evidence="2">Putative glycosyl hydrolase</fullName>
    </submittedName>
</protein>
<keyword evidence="2" id="KW-0378">Hydrolase</keyword>
<dbReference type="OMA" id="TEYYHES"/>
<sequence>MGPQEKFRVFVFSKTAAYRHDSIPAGIEALRQLGASSGAFAVEASEDASLIDTTSLSRFKVVLFLSTSGEFLTAAQLGGLRAYVNGGGGFVGVHGAAAGMRSAPWYGELVGAYFAGHAAPRRGVVAVEGGGHAIASGLPDTAFEWFDEWYDFARNPRHCGATVLLSAAAAGPSTPPWGISTPPSGTASS</sequence>
<dbReference type="AlphaFoldDB" id="A0A1W2TXA9"/>
<dbReference type="Proteomes" id="UP000054516">
    <property type="component" value="Unassembled WGS sequence"/>
</dbReference>
<name>A0A1W2TXA9_ROSNE</name>
<dbReference type="OrthoDB" id="3482285at2759"/>
<evidence type="ECO:0000259" key="1">
    <source>
        <dbReference type="Pfam" id="PF06283"/>
    </source>
</evidence>
<dbReference type="Gene3D" id="3.40.50.880">
    <property type="match status" value="1"/>
</dbReference>
<reference evidence="2" key="1">
    <citation type="submission" date="2016-03" db="EMBL/GenBank/DDBJ databases">
        <title>Draft genome sequence of Rosellinia necatrix.</title>
        <authorList>
            <person name="Kanematsu S."/>
        </authorList>
    </citation>
    <scope>NUCLEOTIDE SEQUENCE [LARGE SCALE GENOMIC DNA]</scope>
    <source>
        <strain evidence="2">W97</strain>
    </source>
</reference>
<feature type="domain" description="ThuA-like" evidence="1">
    <location>
        <begin position="8"/>
        <end position="168"/>
    </location>
</feature>
<keyword evidence="3" id="KW-1185">Reference proteome</keyword>
<dbReference type="GO" id="GO:0016787">
    <property type="term" value="F:hydrolase activity"/>
    <property type="evidence" value="ECO:0007669"/>
    <property type="project" value="UniProtKB-KW"/>
</dbReference>
<dbReference type="InterPro" id="IPR029010">
    <property type="entry name" value="ThuA-like"/>
</dbReference>